<dbReference type="AlphaFoldDB" id="A0AAD9DEI8"/>
<dbReference type="InterPro" id="IPR002016">
    <property type="entry name" value="Haem_peroxidase"/>
</dbReference>
<keyword evidence="7 11" id="KW-0560">Oxidoreductase</keyword>
<keyword evidence="5" id="KW-0349">Heme</keyword>
<evidence type="ECO:0000256" key="2">
    <source>
        <dbReference type="ARBA" id="ARBA00001913"/>
    </source>
</evidence>
<evidence type="ECO:0000256" key="7">
    <source>
        <dbReference type="ARBA" id="ARBA00023002"/>
    </source>
</evidence>
<evidence type="ECO:0000256" key="6">
    <source>
        <dbReference type="ARBA" id="ARBA00022723"/>
    </source>
</evidence>
<evidence type="ECO:0000259" key="10">
    <source>
        <dbReference type="PROSITE" id="PS50873"/>
    </source>
</evidence>
<keyword evidence="4 11" id="KW-0575">Peroxidase</keyword>
<dbReference type="InterPro" id="IPR010255">
    <property type="entry name" value="Haem_peroxidase_sf"/>
</dbReference>
<dbReference type="Gene3D" id="1.10.520.10">
    <property type="match status" value="1"/>
</dbReference>
<dbReference type="EMBL" id="JATAAI010000009">
    <property type="protein sequence ID" value="KAK1743234.1"/>
    <property type="molecule type" value="Genomic_DNA"/>
</dbReference>
<dbReference type="GO" id="GO:0042744">
    <property type="term" value="P:hydrogen peroxide catabolic process"/>
    <property type="evidence" value="ECO:0007669"/>
    <property type="project" value="TreeGrafter"/>
</dbReference>
<keyword evidence="6" id="KW-0479">Metal-binding</keyword>
<dbReference type="PROSITE" id="PS50873">
    <property type="entry name" value="PEROXIDASE_4"/>
    <property type="match status" value="1"/>
</dbReference>
<comment type="caution">
    <text evidence="11">The sequence shown here is derived from an EMBL/GenBank/DDBJ whole genome shotgun (WGS) entry which is preliminary data.</text>
</comment>
<evidence type="ECO:0000256" key="9">
    <source>
        <dbReference type="RuleBase" id="RU004241"/>
    </source>
</evidence>
<dbReference type="PANTHER" id="PTHR31356">
    <property type="entry name" value="THYLAKOID LUMENAL 29 KDA PROTEIN, CHLOROPLASTIC-RELATED"/>
    <property type="match status" value="1"/>
</dbReference>
<comment type="catalytic activity">
    <reaction evidence="1">
        <text>2 a phenolic donor + H2O2 = 2 a phenolic radical donor + 2 H2O</text>
        <dbReference type="Rhea" id="RHEA:56136"/>
        <dbReference type="ChEBI" id="CHEBI:15377"/>
        <dbReference type="ChEBI" id="CHEBI:16240"/>
        <dbReference type="ChEBI" id="CHEBI:139520"/>
        <dbReference type="ChEBI" id="CHEBI:139521"/>
        <dbReference type="EC" id="1.11.1.7"/>
    </reaction>
</comment>
<sequence length="329" mass="35946">MNHDCFSITISGVLHSGCYFVVCRRMVANLGSTNPNIDVDRKQLMASSRVVRQATSSILQTDPTLAGPLLRLAFHDGATREQLSDDLDNSVFVGGPNGSIKYELDWNENRGISRPLQAVEEIYSNMDGVSLADCIALAGAEAVEFAGGPSIRIRLGRRDATEADSKKRMRTLHSDTDRSLVDTTLPSAGLDSDGLRLYFGALGLSDEQFVALCGAHDLGRHVTLLGMPKSCLKTLTRECLEAAPVLMPFVSEDPDGFSNTYFKKLIKWNDRKVKLGEVAFIPTDVDLVVDSELRKYVTKFAKNKAAFFSSFTSAYQTIVDAGATSVGRY</sequence>
<dbReference type="InterPro" id="IPR044831">
    <property type="entry name" value="Ccp1-like"/>
</dbReference>
<keyword evidence="8" id="KW-0408">Iron</keyword>
<reference evidence="11" key="1">
    <citation type="submission" date="2023-06" db="EMBL/GenBank/DDBJ databases">
        <title>Survivors Of The Sea: Transcriptome response of Skeletonema marinoi to long-term dormancy.</title>
        <authorList>
            <person name="Pinder M.I.M."/>
            <person name="Kourtchenko O."/>
            <person name="Robertson E.K."/>
            <person name="Larsson T."/>
            <person name="Maumus F."/>
            <person name="Osuna-Cruz C.M."/>
            <person name="Vancaester E."/>
            <person name="Stenow R."/>
            <person name="Vandepoele K."/>
            <person name="Ploug H."/>
            <person name="Bruchert V."/>
            <person name="Godhe A."/>
            <person name="Topel M."/>
        </authorList>
    </citation>
    <scope>NUCLEOTIDE SEQUENCE</scope>
    <source>
        <strain evidence="11">R05AC</strain>
    </source>
</reference>
<gene>
    <name evidence="11" type="ORF">QTG54_005855</name>
</gene>
<evidence type="ECO:0000256" key="4">
    <source>
        <dbReference type="ARBA" id="ARBA00022559"/>
    </source>
</evidence>
<proteinExistence type="inferred from homology"/>
<comment type="cofactor">
    <cofactor evidence="3">
        <name>heme b</name>
        <dbReference type="ChEBI" id="CHEBI:60344"/>
    </cofactor>
</comment>
<name>A0AAD9DEI8_9STRA</name>
<evidence type="ECO:0000313" key="11">
    <source>
        <dbReference type="EMBL" id="KAK1743234.1"/>
    </source>
</evidence>
<comment type="cofactor">
    <cofactor evidence="2">
        <name>Ca(2+)</name>
        <dbReference type="ChEBI" id="CHEBI:29108"/>
    </cofactor>
</comment>
<organism evidence="11 12">
    <name type="scientific">Skeletonema marinoi</name>
    <dbReference type="NCBI Taxonomy" id="267567"/>
    <lineage>
        <taxon>Eukaryota</taxon>
        <taxon>Sar</taxon>
        <taxon>Stramenopiles</taxon>
        <taxon>Ochrophyta</taxon>
        <taxon>Bacillariophyta</taxon>
        <taxon>Coscinodiscophyceae</taxon>
        <taxon>Thalassiosirophycidae</taxon>
        <taxon>Thalassiosirales</taxon>
        <taxon>Skeletonemataceae</taxon>
        <taxon>Skeletonema</taxon>
        <taxon>Skeletonema marinoi-dohrnii complex</taxon>
    </lineage>
</organism>
<dbReference type="Proteomes" id="UP001224775">
    <property type="component" value="Unassembled WGS sequence"/>
</dbReference>
<dbReference type="PRINTS" id="PR00461">
    <property type="entry name" value="PLPEROXIDASE"/>
</dbReference>
<keyword evidence="12" id="KW-1185">Reference proteome</keyword>
<dbReference type="EC" id="1.11.1.11" evidence="11"/>
<comment type="similarity">
    <text evidence="9">Belongs to the peroxidase family.</text>
</comment>
<dbReference type="GO" id="GO:0020037">
    <property type="term" value="F:heme binding"/>
    <property type="evidence" value="ECO:0007669"/>
    <property type="project" value="InterPro"/>
</dbReference>
<dbReference type="InterPro" id="IPR000823">
    <property type="entry name" value="Peroxidase_pln"/>
</dbReference>
<dbReference type="Gene3D" id="1.10.420.10">
    <property type="entry name" value="Peroxidase, domain 2"/>
    <property type="match status" value="1"/>
</dbReference>
<evidence type="ECO:0000256" key="5">
    <source>
        <dbReference type="ARBA" id="ARBA00022617"/>
    </source>
</evidence>
<dbReference type="Pfam" id="PF00141">
    <property type="entry name" value="peroxidase"/>
    <property type="match status" value="1"/>
</dbReference>
<dbReference type="PANTHER" id="PTHR31356:SF36">
    <property type="entry name" value="L-ASCORBATE PEROXIDASE 3"/>
    <property type="match status" value="1"/>
</dbReference>
<feature type="domain" description="Plant heme peroxidase family profile" evidence="10">
    <location>
        <begin position="50"/>
        <end position="329"/>
    </location>
</feature>
<evidence type="ECO:0000256" key="8">
    <source>
        <dbReference type="ARBA" id="ARBA00023004"/>
    </source>
</evidence>
<evidence type="ECO:0000313" key="12">
    <source>
        <dbReference type="Proteomes" id="UP001224775"/>
    </source>
</evidence>
<dbReference type="GO" id="GO:0046872">
    <property type="term" value="F:metal ion binding"/>
    <property type="evidence" value="ECO:0007669"/>
    <property type="project" value="UniProtKB-KW"/>
</dbReference>
<dbReference type="GO" id="GO:0034599">
    <property type="term" value="P:cellular response to oxidative stress"/>
    <property type="evidence" value="ECO:0007669"/>
    <property type="project" value="InterPro"/>
</dbReference>
<accession>A0AAD9DEI8</accession>
<protein>
    <submittedName>
        <fullName evidence="11">L-ascorbate peroxidase</fullName>
        <ecNumber evidence="11">1.11.1.11</ecNumber>
    </submittedName>
</protein>
<dbReference type="GO" id="GO:0016688">
    <property type="term" value="F:L-ascorbate peroxidase activity"/>
    <property type="evidence" value="ECO:0007669"/>
    <property type="project" value="UniProtKB-EC"/>
</dbReference>
<dbReference type="GO" id="GO:0140825">
    <property type="term" value="F:lactoperoxidase activity"/>
    <property type="evidence" value="ECO:0007669"/>
    <property type="project" value="UniProtKB-EC"/>
</dbReference>
<dbReference type="PRINTS" id="PR00458">
    <property type="entry name" value="PEROXIDASE"/>
</dbReference>
<dbReference type="GO" id="GO:0000302">
    <property type="term" value="P:response to reactive oxygen species"/>
    <property type="evidence" value="ECO:0007669"/>
    <property type="project" value="TreeGrafter"/>
</dbReference>
<evidence type="ECO:0000256" key="3">
    <source>
        <dbReference type="ARBA" id="ARBA00001970"/>
    </source>
</evidence>
<dbReference type="SUPFAM" id="SSF48113">
    <property type="entry name" value="Heme-dependent peroxidases"/>
    <property type="match status" value="1"/>
</dbReference>
<evidence type="ECO:0000256" key="1">
    <source>
        <dbReference type="ARBA" id="ARBA00000189"/>
    </source>
</evidence>